<evidence type="ECO:0000313" key="1">
    <source>
        <dbReference type="EMBL" id="MEQ7154286.1"/>
    </source>
</evidence>
<dbReference type="Proteomes" id="UP001445732">
    <property type="component" value="Unassembled WGS sequence"/>
</dbReference>
<reference evidence="1 2" key="1">
    <citation type="submission" date="2024-06" db="EMBL/GenBank/DDBJ databases">
        <title>Brevundimonas sp. C11.</title>
        <authorList>
            <person name="Maltman C."/>
        </authorList>
    </citation>
    <scope>NUCLEOTIDE SEQUENCE [LARGE SCALE GENOMIC DNA]</scope>
    <source>
        <strain evidence="1 2">C11</strain>
    </source>
</reference>
<gene>
    <name evidence="1" type="ORF">ABN401_03550</name>
</gene>
<proteinExistence type="predicted"/>
<evidence type="ECO:0008006" key="3">
    <source>
        <dbReference type="Google" id="ProtNLM"/>
    </source>
</evidence>
<protein>
    <recommendedName>
        <fullName evidence="3">Transcriptional regulator, AbiEi antitoxin, Type IV TA system</fullName>
    </recommendedName>
</protein>
<name>A0ABV1NKB6_9CAUL</name>
<sequence>MGGFAFLRPAGDPKRSPKAARIAQNILHGIQIKYVAMATKRSHTCALEVVMSALSELKKRLRPGQVYRRQDLEKWSNAVDRHVRQLLDEGRLEKVSGGVYMAPRQTRFGKAPAKPEKLVEAFLKDDRFLMVSPSAFNGLGVGSTQLYNEPVVYNLKRHGRFKLGGRTYDFRKKSSVPARLTQEVLLVDLLQTMDRLAEDKAELLPRALERARSMDPVRLAKAARDFGSVRAGRLVAQAFEA</sequence>
<comment type="caution">
    <text evidence="1">The sequence shown here is derived from an EMBL/GenBank/DDBJ whole genome shotgun (WGS) entry which is preliminary data.</text>
</comment>
<keyword evidence="2" id="KW-1185">Reference proteome</keyword>
<organism evidence="1 2">
    <name type="scientific">Brevundimonas aurifodinae</name>
    <dbReference type="NCBI Taxonomy" id="1508312"/>
    <lineage>
        <taxon>Bacteria</taxon>
        <taxon>Pseudomonadati</taxon>
        <taxon>Pseudomonadota</taxon>
        <taxon>Alphaproteobacteria</taxon>
        <taxon>Caulobacterales</taxon>
        <taxon>Caulobacteraceae</taxon>
        <taxon>Brevundimonas</taxon>
    </lineage>
</organism>
<dbReference type="EMBL" id="JBEGDD010000002">
    <property type="protein sequence ID" value="MEQ7154286.1"/>
    <property type="molecule type" value="Genomic_DNA"/>
</dbReference>
<accession>A0ABV1NKB6</accession>
<evidence type="ECO:0000313" key="2">
    <source>
        <dbReference type="Proteomes" id="UP001445732"/>
    </source>
</evidence>
<dbReference type="RefSeq" id="WP_349683456.1">
    <property type="nucleotide sequence ID" value="NZ_JBEGDD010000002.1"/>
</dbReference>